<evidence type="ECO:0000256" key="1">
    <source>
        <dbReference type="SAM" id="SignalP"/>
    </source>
</evidence>
<name>A0A1H1TC06_9GAMM</name>
<dbReference type="Proteomes" id="UP000243207">
    <property type="component" value="Chromosome I"/>
</dbReference>
<evidence type="ECO:0000313" key="2">
    <source>
        <dbReference type="EMBL" id="SDS57496.1"/>
    </source>
</evidence>
<proteinExistence type="predicted"/>
<accession>A0A1H1TC06</accession>
<evidence type="ECO:0000313" key="3">
    <source>
        <dbReference type="Proteomes" id="UP000243207"/>
    </source>
</evidence>
<sequence length="177" mass="19245">MSKANGSLRGLSPHLAVLTLSIACMGPAVAAGEAEPEPKVVPPTEAVWNPDLSEADPGPLEPSEVYRVLQADPRCSFHYTQASPPVIVLGQTAETGELLALMKLHGRLVRLTPASATRFDQIIAGGTFEAEGIVARIMPETEEQDTTEDDRRRWPANMRFELDEGLSVGYRGWYVCD</sequence>
<organism evidence="2 3">
    <name type="scientific">Halopseudomonas xinjiangensis</name>
    <dbReference type="NCBI Taxonomy" id="487184"/>
    <lineage>
        <taxon>Bacteria</taxon>
        <taxon>Pseudomonadati</taxon>
        <taxon>Pseudomonadota</taxon>
        <taxon>Gammaproteobacteria</taxon>
        <taxon>Pseudomonadales</taxon>
        <taxon>Pseudomonadaceae</taxon>
        <taxon>Halopseudomonas</taxon>
    </lineage>
</organism>
<keyword evidence="1" id="KW-0732">Signal</keyword>
<dbReference type="EMBL" id="LT629736">
    <property type="protein sequence ID" value="SDS57496.1"/>
    <property type="molecule type" value="Genomic_DNA"/>
</dbReference>
<feature type="chain" id="PRO_5009261012" evidence="1">
    <location>
        <begin position="31"/>
        <end position="177"/>
    </location>
</feature>
<gene>
    <name evidence="2" type="ORF">SAMN05216421_1775</name>
</gene>
<dbReference type="RefSeq" id="WP_093393385.1">
    <property type="nucleotide sequence ID" value="NZ_LT629736.1"/>
</dbReference>
<dbReference type="OrthoDB" id="6879303at2"/>
<protein>
    <submittedName>
        <fullName evidence="2">Uncharacterized protein</fullName>
    </submittedName>
</protein>
<keyword evidence="3" id="KW-1185">Reference proteome</keyword>
<reference evidence="3" key="1">
    <citation type="submission" date="2016-10" db="EMBL/GenBank/DDBJ databases">
        <authorList>
            <person name="Varghese N."/>
            <person name="Submissions S."/>
        </authorList>
    </citation>
    <scope>NUCLEOTIDE SEQUENCE [LARGE SCALE GENOMIC DNA]</scope>
    <source>
        <strain evidence="3">NRRL B-51270</strain>
    </source>
</reference>
<dbReference type="PROSITE" id="PS51257">
    <property type="entry name" value="PROKAR_LIPOPROTEIN"/>
    <property type="match status" value="1"/>
</dbReference>
<feature type="signal peptide" evidence="1">
    <location>
        <begin position="1"/>
        <end position="30"/>
    </location>
</feature>
<dbReference type="AlphaFoldDB" id="A0A1H1TC06"/>
<dbReference type="STRING" id="487184.SAMN05216421_1775"/>